<dbReference type="OrthoDB" id="20811at10239"/>
<gene>
    <name evidence="1" type="ORF">JENST_108</name>
</gene>
<name>A0A0K2CN69_9CAUD</name>
<evidence type="ECO:0000313" key="1">
    <source>
        <dbReference type="EMBL" id="ALA07237.1"/>
    </source>
</evidence>
<dbReference type="GeneID" id="26626056"/>
<protein>
    <submittedName>
        <fullName evidence="1">Uncharacterized protein</fullName>
    </submittedName>
</protein>
<organism evidence="1 2">
    <name type="scientific">Brevibacillus phage Jenst</name>
    <dbReference type="NCBI Taxonomy" id="1691954"/>
    <lineage>
        <taxon>Viruses</taxon>
        <taxon>Duplodnaviria</taxon>
        <taxon>Heunggongvirae</taxon>
        <taxon>Uroviricota</taxon>
        <taxon>Caudoviricetes</taxon>
        <taxon>Jenstvirus</taxon>
        <taxon>Jenstvirus jenst</taxon>
    </lineage>
</organism>
<dbReference type="KEGG" id="vg:26626056"/>
<proteinExistence type="predicted"/>
<dbReference type="RefSeq" id="YP_009199169.1">
    <property type="nucleotide sequence ID" value="NC_028805.1"/>
</dbReference>
<dbReference type="EMBL" id="KT151955">
    <property type="protein sequence ID" value="ALA07237.1"/>
    <property type="molecule type" value="Genomic_DNA"/>
</dbReference>
<dbReference type="Proteomes" id="UP000208104">
    <property type="component" value="Segment"/>
</dbReference>
<reference evidence="1 2" key="1">
    <citation type="journal article" date="2015" name="Genome Announc.">
        <title>Genome Sequences of Five Additional Brevibacillus laterosporus Bacteriophages.</title>
        <authorList>
            <person name="Merrill B.D."/>
            <person name="Berg J.A."/>
            <person name="Graves K.A."/>
            <person name="Ward A.T."/>
            <person name="Hilton J.A."/>
            <person name="Wake B.N."/>
            <person name="Grose J.H."/>
            <person name="Breakwell D.P."/>
            <person name="Burnett S.H."/>
        </authorList>
    </citation>
    <scope>NUCLEOTIDE SEQUENCE [LARGE SCALE GENOMIC DNA]</scope>
</reference>
<accession>A0A0K2CN69</accession>
<keyword evidence="2" id="KW-1185">Reference proteome</keyword>
<evidence type="ECO:0000313" key="2">
    <source>
        <dbReference type="Proteomes" id="UP000208104"/>
    </source>
</evidence>
<sequence>MRKHHTQMSSKELEFLNQYVGKVSNWSFTLYSFKRVRGRMVTKVDALRVLTEGSIVEYHQVDGKHRILYRGHFLVGRNCEVCAVFEPDTQNVITTYRNYSHDCHATLDWSQYDSKIDIIREIKGDFLHV</sequence>